<name>A0A2S7FFN9_CLOBU</name>
<dbReference type="SUPFAM" id="SSF55383">
    <property type="entry name" value="Copper amine oxidase, domain N"/>
    <property type="match status" value="1"/>
</dbReference>
<evidence type="ECO:0000313" key="5">
    <source>
        <dbReference type="EMBL" id="PPV18043.1"/>
    </source>
</evidence>
<feature type="repeat" description="Cell wall-binding" evidence="2">
    <location>
        <begin position="327"/>
        <end position="346"/>
    </location>
</feature>
<dbReference type="Pfam" id="PF01473">
    <property type="entry name" value="Choline_bind_1"/>
    <property type="match status" value="2"/>
</dbReference>
<dbReference type="GO" id="GO:0008233">
    <property type="term" value="F:peptidase activity"/>
    <property type="evidence" value="ECO:0007669"/>
    <property type="project" value="UniProtKB-KW"/>
</dbReference>
<dbReference type="Proteomes" id="UP000238081">
    <property type="component" value="Unassembled WGS sequence"/>
</dbReference>
<dbReference type="Gene3D" id="2.10.270.10">
    <property type="entry name" value="Cholin Binding"/>
    <property type="match status" value="1"/>
</dbReference>
<dbReference type="Pfam" id="PF07833">
    <property type="entry name" value="Cu_amine_oxidN1"/>
    <property type="match status" value="2"/>
</dbReference>
<accession>A0A2S7FFN9</accession>
<dbReference type="GO" id="GO:0006508">
    <property type="term" value="P:proteolysis"/>
    <property type="evidence" value="ECO:0007669"/>
    <property type="project" value="UniProtKB-KW"/>
</dbReference>
<dbReference type="AlphaFoldDB" id="A0A2S7FFN9"/>
<feature type="repeat" description="Cell wall-binding" evidence="2">
    <location>
        <begin position="347"/>
        <end position="366"/>
    </location>
</feature>
<dbReference type="InterPro" id="IPR036582">
    <property type="entry name" value="Mao_N_sf"/>
</dbReference>
<dbReference type="Gene3D" id="3.30.457.10">
    <property type="entry name" value="Copper amine oxidase-like, N-terminal domain"/>
    <property type="match status" value="1"/>
</dbReference>
<reference evidence="5 6" key="1">
    <citation type="submission" date="2016-01" db="EMBL/GenBank/DDBJ databases">
        <title>Characterization of the Clostridium difficile lineages that are prevalent in Hong Kong and China.</title>
        <authorList>
            <person name="Kwok J.S.-L."/>
            <person name="Lam W.-Y."/>
            <person name="Ip M."/>
            <person name="Chan T.-F."/>
            <person name="Hawkey P.M."/>
            <person name="Tsui S.K.-W."/>
        </authorList>
    </citation>
    <scope>NUCLEOTIDE SEQUENCE [LARGE SCALE GENOMIC DNA]</scope>
    <source>
        <strain evidence="5 6">300064</strain>
    </source>
</reference>
<keyword evidence="3" id="KW-0732">Signal</keyword>
<dbReference type="RefSeq" id="WP_043661564.1">
    <property type="nucleotide sequence ID" value="NZ_JSEG01000001.1"/>
</dbReference>
<feature type="signal peptide" evidence="3">
    <location>
        <begin position="1"/>
        <end position="28"/>
    </location>
</feature>
<organism evidence="5 6">
    <name type="scientific">Clostridium butyricum</name>
    <dbReference type="NCBI Taxonomy" id="1492"/>
    <lineage>
        <taxon>Bacteria</taxon>
        <taxon>Bacillati</taxon>
        <taxon>Bacillota</taxon>
        <taxon>Clostridia</taxon>
        <taxon>Eubacteriales</taxon>
        <taxon>Clostridiaceae</taxon>
        <taxon>Clostridium</taxon>
    </lineage>
</organism>
<dbReference type="EMBL" id="LRDH01000001">
    <property type="protein sequence ID" value="PPV18043.1"/>
    <property type="molecule type" value="Genomic_DNA"/>
</dbReference>
<dbReference type="PROSITE" id="PS51170">
    <property type="entry name" value="CW"/>
    <property type="match status" value="3"/>
</dbReference>
<dbReference type="InterPro" id="IPR012854">
    <property type="entry name" value="Cu_amine_oxidase-like_N"/>
</dbReference>
<evidence type="ECO:0000259" key="4">
    <source>
        <dbReference type="Pfam" id="PF07833"/>
    </source>
</evidence>
<feature type="repeat" description="Cell wall-binding" evidence="2">
    <location>
        <begin position="367"/>
        <end position="386"/>
    </location>
</feature>
<evidence type="ECO:0000313" key="6">
    <source>
        <dbReference type="Proteomes" id="UP000238081"/>
    </source>
</evidence>
<feature type="chain" id="PRO_5015505713" evidence="3">
    <location>
        <begin position="29"/>
        <end position="407"/>
    </location>
</feature>
<dbReference type="Pfam" id="PF19127">
    <property type="entry name" value="Choline_bind_3"/>
    <property type="match status" value="1"/>
</dbReference>
<proteinExistence type="predicted"/>
<keyword evidence="1" id="KW-0677">Repeat</keyword>
<protein>
    <submittedName>
        <fullName evidence="5">Collagenolytic protease</fullName>
    </submittedName>
</protein>
<comment type="caution">
    <text evidence="5">The sequence shown here is derived from an EMBL/GenBank/DDBJ whole genome shotgun (WGS) entry which is preliminary data.</text>
</comment>
<evidence type="ECO:0000256" key="3">
    <source>
        <dbReference type="SAM" id="SignalP"/>
    </source>
</evidence>
<evidence type="ECO:0000256" key="1">
    <source>
        <dbReference type="ARBA" id="ARBA00022737"/>
    </source>
</evidence>
<gene>
    <name evidence="5" type="ORF">AWN73_01150</name>
</gene>
<feature type="domain" description="Copper amine oxidase-like N-terminal" evidence="4">
    <location>
        <begin position="56"/>
        <end position="151"/>
    </location>
</feature>
<keyword evidence="5" id="KW-0645">Protease</keyword>
<evidence type="ECO:0000256" key="2">
    <source>
        <dbReference type="PROSITE-ProRule" id="PRU00591"/>
    </source>
</evidence>
<sequence>MIRKNLFRGIPFCLALGLMITPVISAHAEAYGTGLTKSAIKDEIDPGFMIKPEIFVNNKELNSEDVKILNSEAYLPLEKVAFSMGDRLEGSYEDAYMLRKSDKMINMDIKNNKYRVNGIESNVKFEVVDNTVYVPIRFLSDVLGYNMGYEGNCIYIGEGSEQYNENANGEVNVDLSGDHLIDDDMMLNPEIYINSDKYPDFGVKVYDGKVYLPLETVTLKMGDRLEGDISTEYYLRKNNMMLVINFAENTYILNGTKHESKMITLGGQVYASLDFYKDVLKYSIKEDGNSFYIGEIKDKEVLPNTVSGGRWISENGNWYYSNGESRVTGWIRDNNNWYYLKADGIMATGWVKDAGKWYLLNNNGAMETGWVVDNNNAYYLNKDGSMASGTTVDGFMLADSGVAISLY</sequence>
<feature type="domain" description="Copper amine oxidase-like N-terminal" evidence="4">
    <location>
        <begin position="199"/>
        <end position="289"/>
    </location>
</feature>
<dbReference type="InterPro" id="IPR018337">
    <property type="entry name" value="Cell_wall/Cho-bd_repeat"/>
</dbReference>
<dbReference type="SUPFAM" id="SSF69360">
    <property type="entry name" value="Cell wall binding repeat"/>
    <property type="match status" value="1"/>
</dbReference>
<keyword evidence="5" id="KW-0378">Hydrolase</keyword>